<evidence type="ECO:0000313" key="2">
    <source>
        <dbReference type="EMBL" id="PNW79528.1"/>
    </source>
</evidence>
<name>A0A2K3DG72_CHLRE</name>
<gene>
    <name evidence="2" type="ORF">CHLRE_08g358536v5</name>
</gene>
<dbReference type="Pfam" id="PF07478">
    <property type="entry name" value="Dala_Dala_lig_C"/>
    <property type="match status" value="1"/>
</dbReference>
<proteinExistence type="predicted"/>
<dbReference type="GeneID" id="5729254"/>
<dbReference type="Gene3D" id="3.30.470.20">
    <property type="entry name" value="ATP-grasp fold, B domain"/>
    <property type="match status" value="1"/>
</dbReference>
<dbReference type="OrthoDB" id="2017037at2759"/>
<dbReference type="EMBL" id="CM008969">
    <property type="protein sequence ID" value="PNW79528.1"/>
    <property type="molecule type" value="Genomic_DNA"/>
</dbReference>
<dbReference type="STRING" id="3055.A0A2K3DG72"/>
<dbReference type="InParanoid" id="A0A2K3DG72"/>
<protein>
    <recommendedName>
        <fullName evidence="1">D-alanine--D-alanine ligase C-terminal domain-containing protein</fullName>
    </recommendedName>
</protein>
<reference evidence="2 3" key="1">
    <citation type="journal article" date="2007" name="Science">
        <title>The Chlamydomonas genome reveals the evolution of key animal and plant functions.</title>
        <authorList>
            <person name="Merchant S.S."/>
            <person name="Prochnik S.E."/>
            <person name="Vallon O."/>
            <person name="Harris E.H."/>
            <person name="Karpowicz S.J."/>
            <person name="Witman G.B."/>
            <person name="Terry A."/>
            <person name="Salamov A."/>
            <person name="Fritz-Laylin L.K."/>
            <person name="Marechal-Drouard L."/>
            <person name="Marshall W.F."/>
            <person name="Qu L.H."/>
            <person name="Nelson D.R."/>
            <person name="Sanderfoot A.A."/>
            <person name="Spalding M.H."/>
            <person name="Kapitonov V.V."/>
            <person name="Ren Q."/>
            <person name="Ferris P."/>
            <person name="Lindquist E."/>
            <person name="Shapiro H."/>
            <person name="Lucas S.M."/>
            <person name="Grimwood J."/>
            <person name="Schmutz J."/>
            <person name="Cardol P."/>
            <person name="Cerutti H."/>
            <person name="Chanfreau G."/>
            <person name="Chen C.L."/>
            <person name="Cognat V."/>
            <person name="Croft M.T."/>
            <person name="Dent R."/>
            <person name="Dutcher S."/>
            <person name="Fernandez E."/>
            <person name="Fukuzawa H."/>
            <person name="Gonzalez-Ballester D."/>
            <person name="Gonzalez-Halphen D."/>
            <person name="Hallmann A."/>
            <person name="Hanikenne M."/>
            <person name="Hippler M."/>
            <person name="Inwood W."/>
            <person name="Jabbari K."/>
            <person name="Kalanon M."/>
            <person name="Kuras R."/>
            <person name="Lefebvre P.A."/>
            <person name="Lemaire S.D."/>
            <person name="Lobanov A.V."/>
            <person name="Lohr M."/>
            <person name="Manuell A."/>
            <person name="Meier I."/>
            <person name="Mets L."/>
            <person name="Mittag M."/>
            <person name="Mittelmeier T."/>
            <person name="Moroney J.V."/>
            <person name="Moseley J."/>
            <person name="Napoli C."/>
            <person name="Nedelcu A.M."/>
            <person name="Niyogi K."/>
            <person name="Novoselov S.V."/>
            <person name="Paulsen I.T."/>
            <person name="Pazour G."/>
            <person name="Purton S."/>
            <person name="Ral J.P."/>
            <person name="Riano-Pachon D.M."/>
            <person name="Riekhof W."/>
            <person name="Rymarquis L."/>
            <person name="Schroda M."/>
            <person name="Stern D."/>
            <person name="Umen J."/>
            <person name="Willows R."/>
            <person name="Wilson N."/>
            <person name="Zimmer S.L."/>
            <person name="Allmer J."/>
            <person name="Balk J."/>
            <person name="Bisova K."/>
            <person name="Chen C.J."/>
            <person name="Elias M."/>
            <person name="Gendler K."/>
            <person name="Hauser C."/>
            <person name="Lamb M.R."/>
            <person name="Ledford H."/>
            <person name="Long J.C."/>
            <person name="Minagawa J."/>
            <person name="Page M.D."/>
            <person name="Pan J."/>
            <person name="Pootakham W."/>
            <person name="Roje S."/>
            <person name="Rose A."/>
            <person name="Stahlberg E."/>
            <person name="Terauchi A.M."/>
            <person name="Yang P."/>
            <person name="Ball S."/>
            <person name="Bowler C."/>
            <person name="Dieckmann C.L."/>
            <person name="Gladyshev V.N."/>
            <person name="Green P."/>
            <person name="Jorgensen R."/>
            <person name="Mayfield S."/>
            <person name="Mueller-Roeber B."/>
            <person name="Rajamani S."/>
            <person name="Sayre R.T."/>
            <person name="Brokstein P."/>
            <person name="Dubchak I."/>
            <person name="Goodstein D."/>
            <person name="Hornick L."/>
            <person name="Huang Y.W."/>
            <person name="Jhaveri J."/>
            <person name="Luo Y."/>
            <person name="Martinez D."/>
            <person name="Ngau W.C."/>
            <person name="Otillar B."/>
            <person name="Poliakov A."/>
            <person name="Porter A."/>
            <person name="Szajkowski L."/>
            <person name="Werner G."/>
            <person name="Zhou K."/>
            <person name="Grigoriev I.V."/>
            <person name="Rokhsar D.S."/>
            <person name="Grossman A.R."/>
        </authorList>
    </citation>
    <scope>NUCLEOTIDE SEQUENCE [LARGE SCALE GENOMIC DNA]</scope>
    <source>
        <strain evidence="3">CC-503</strain>
    </source>
</reference>
<dbReference type="AlphaFoldDB" id="A0A2K3DG72"/>
<dbReference type="Gramene" id="PNW79528">
    <property type="protein sequence ID" value="PNW79528"/>
    <property type="gene ID" value="CHLRE_08g358536v5"/>
</dbReference>
<dbReference type="GO" id="GO:0008716">
    <property type="term" value="F:D-alanine-D-alanine ligase activity"/>
    <property type="evidence" value="ECO:0007669"/>
    <property type="project" value="InterPro"/>
</dbReference>
<dbReference type="InterPro" id="IPR011095">
    <property type="entry name" value="Dala_Dala_lig_C"/>
</dbReference>
<dbReference type="Proteomes" id="UP000006906">
    <property type="component" value="Chromosome 8"/>
</dbReference>
<dbReference type="RefSeq" id="XP_042921722.1">
    <property type="nucleotide sequence ID" value="XM_043064721.1"/>
</dbReference>
<keyword evidence="3" id="KW-1185">Reference proteome</keyword>
<dbReference type="PANTHER" id="PTHR23132">
    <property type="entry name" value="D-ALANINE--D-ALANINE LIGASE"/>
    <property type="match status" value="1"/>
</dbReference>
<dbReference type="KEGG" id="cre:CHLRE_08g358536v5"/>
<dbReference type="SUPFAM" id="SSF56059">
    <property type="entry name" value="Glutathione synthetase ATP-binding domain-like"/>
    <property type="match status" value="1"/>
</dbReference>
<dbReference type="PANTHER" id="PTHR23132:SF23">
    <property type="entry name" value="D-ALANINE--D-ALANINE LIGASE B"/>
    <property type="match status" value="1"/>
</dbReference>
<evidence type="ECO:0000313" key="3">
    <source>
        <dbReference type="Proteomes" id="UP000006906"/>
    </source>
</evidence>
<accession>A0A2K3DG72</accession>
<sequence>MRGSNSHHLSEPSMLPGAVASSAAAAFRRGTIGGSTPAAPAAAQEQVPAWVHIQCGVGRRGVEAGLEAVLAPPSRGGLRFPLIVKHPGGYGSVGMTKDSKVHNEEQLWKQVARFVGSFGGALVEEFITGREFTVLVVEEPGAATRMDAGCDTDPDLTSFRPVAYPTSS</sequence>
<dbReference type="PaxDb" id="3055-EDO96374"/>
<organism evidence="2 3">
    <name type="scientific">Chlamydomonas reinhardtii</name>
    <name type="common">Chlamydomonas smithii</name>
    <dbReference type="NCBI Taxonomy" id="3055"/>
    <lineage>
        <taxon>Eukaryota</taxon>
        <taxon>Viridiplantae</taxon>
        <taxon>Chlorophyta</taxon>
        <taxon>core chlorophytes</taxon>
        <taxon>Chlorophyceae</taxon>
        <taxon>CS clade</taxon>
        <taxon>Chlamydomonadales</taxon>
        <taxon>Chlamydomonadaceae</taxon>
        <taxon>Chlamydomonas</taxon>
    </lineage>
</organism>
<feature type="domain" description="D-alanine--D-alanine ligase C-terminal" evidence="1">
    <location>
        <begin position="78"/>
        <end position="139"/>
    </location>
</feature>
<evidence type="ECO:0000259" key="1">
    <source>
        <dbReference type="Pfam" id="PF07478"/>
    </source>
</evidence>